<name>A0A8C4ZQZ5_GADMO</name>
<organism evidence="1 2">
    <name type="scientific">Gadus morhua</name>
    <name type="common">Atlantic cod</name>
    <dbReference type="NCBI Taxonomy" id="8049"/>
    <lineage>
        <taxon>Eukaryota</taxon>
        <taxon>Metazoa</taxon>
        <taxon>Chordata</taxon>
        <taxon>Craniata</taxon>
        <taxon>Vertebrata</taxon>
        <taxon>Euteleostomi</taxon>
        <taxon>Actinopterygii</taxon>
        <taxon>Neopterygii</taxon>
        <taxon>Teleostei</taxon>
        <taxon>Neoteleostei</taxon>
        <taxon>Acanthomorphata</taxon>
        <taxon>Zeiogadaria</taxon>
        <taxon>Gadariae</taxon>
        <taxon>Gadiformes</taxon>
        <taxon>Gadoidei</taxon>
        <taxon>Gadidae</taxon>
        <taxon>Gadus</taxon>
    </lineage>
</organism>
<dbReference type="RefSeq" id="XP_030220386.1">
    <property type="nucleotide sequence ID" value="XM_030364526.1"/>
</dbReference>
<reference evidence="1" key="2">
    <citation type="submission" date="2025-09" db="UniProtKB">
        <authorList>
            <consortium name="Ensembl"/>
        </authorList>
    </citation>
    <scope>IDENTIFICATION</scope>
</reference>
<dbReference type="Proteomes" id="UP000694546">
    <property type="component" value="Chromosome 8"/>
</dbReference>
<dbReference type="GO" id="GO:0000172">
    <property type="term" value="C:ribonuclease MRP complex"/>
    <property type="evidence" value="ECO:0007669"/>
    <property type="project" value="TreeGrafter"/>
</dbReference>
<dbReference type="GO" id="GO:0000171">
    <property type="term" value="F:ribonuclease MRP activity"/>
    <property type="evidence" value="ECO:0007669"/>
    <property type="project" value="TreeGrafter"/>
</dbReference>
<protein>
    <submittedName>
        <fullName evidence="1">Uncharacterized protein</fullName>
    </submittedName>
</protein>
<dbReference type="Pfam" id="PF08584">
    <property type="entry name" value="Ribonuc_P_40"/>
    <property type="match status" value="1"/>
</dbReference>
<evidence type="ECO:0000313" key="1">
    <source>
        <dbReference type="Ensembl" id="ENSGMOP00000020044.2"/>
    </source>
</evidence>
<dbReference type="OrthoDB" id="63112at2759"/>
<dbReference type="GO" id="GO:0000447">
    <property type="term" value="P:endonucleolytic cleavage in ITS1 to separate SSU-rRNA from 5.8S rRNA and LSU-rRNA from tricistronic rRNA transcript (SSU-rRNA, 5.8S rRNA, LSU-rRNA)"/>
    <property type="evidence" value="ECO:0007669"/>
    <property type="project" value="TreeGrafter"/>
</dbReference>
<dbReference type="Ensembl" id="ENSGMOT00000020538.2">
    <property type="protein sequence ID" value="ENSGMOP00000020044.2"/>
    <property type="gene ID" value="ENSGMOG00000018653.2"/>
</dbReference>
<dbReference type="InterPro" id="IPR013893">
    <property type="entry name" value="RNase_P_Rpp40"/>
</dbReference>
<keyword evidence="2" id="KW-1185">Reference proteome</keyword>
<reference evidence="1" key="1">
    <citation type="submission" date="2025-08" db="UniProtKB">
        <authorList>
            <consortium name="Ensembl"/>
        </authorList>
    </citation>
    <scope>IDENTIFICATION</scope>
</reference>
<dbReference type="GO" id="GO:0030681">
    <property type="term" value="C:multimeric ribonuclease P complex"/>
    <property type="evidence" value="ECO:0007669"/>
    <property type="project" value="TreeGrafter"/>
</dbReference>
<dbReference type="GeneID" id="115549377"/>
<dbReference type="PANTHER" id="PTHR15396">
    <property type="entry name" value="RIBONUCLEASE P PROTEIN SUBUNIT P40"/>
    <property type="match status" value="1"/>
</dbReference>
<dbReference type="GO" id="GO:0001682">
    <property type="term" value="P:tRNA 5'-leader removal"/>
    <property type="evidence" value="ECO:0007669"/>
    <property type="project" value="InterPro"/>
</dbReference>
<accession>A0A8C4ZQZ5</accession>
<evidence type="ECO:0000313" key="2">
    <source>
        <dbReference type="Proteomes" id="UP000694546"/>
    </source>
</evidence>
<proteinExistence type="predicted"/>
<gene>
    <name evidence="1" type="primary">rpp40</name>
</gene>
<sequence>MFLDDLMRELHVQLQHAGHTCLKILFKMFKQLEKTPRTVLACERSHLDHEKARLGTHVEQHFFNHKVSLLVPGCDRLPAELDSALNSMRSFLLVKNLPLSQLLDKEFLEKAVYKGSTYGLSYQTRIDEDNCFALLPNGKLVLSVDKDTYETLGLEGKPSQYQRRPAGRYVVSVDLKDRTMSPGGKGHQRVLKALTEHNPLSCDLLLSQHLPGDESPALQSLLSNHKLSEHRPRVSTHVMTSLPCPTLVTSDLQGEQQSCDPQSFLEWLGAVDAGVTFEEESGGYLSTYECPQPQTVLDSAVRCSVTGLLLPEDIYHLLDVLRRSVLEPKLAPWLALTVHGFQDSPVSWGTAEHGFLSGGENFYTLVLFQNLDYWICMATGSHDACPP</sequence>
<dbReference type="AlphaFoldDB" id="A0A8C4ZQZ5"/>
<dbReference type="GO" id="GO:0004526">
    <property type="term" value="F:ribonuclease P activity"/>
    <property type="evidence" value="ECO:0007669"/>
    <property type="project" value="TreeGrafter"/>
</dbReference>
<dbReference type="OMA" id="HAYNCRV"/>
<dbReference type="PANTHER" id="PTHR15396:SF1">
    <property type="entry name" value="RIBONUCLEASE P PROTEIN SUBUNIT P40"/>
    <property type="match status" value="1"/>
</dbReference>
<dbReference type="GeneTree" id="ENSGT00390000014167"/>